<name>A0A3S3SBI5_9BURK</name>
<evidence type="ECO:0000313" key="5">
    <source>
        <dbReference type="EMBL" id="RVT50620.1"/>
    </source>
</evidence>
<feature type="domain" description="HTH cro/C1-type" evidence="4">
    <location>
        <begin position="19"/>
        <end position="73"/>
    </location>
</feature>
<dbReference type="GO" id="GO:0003700">
    <property type="term" value="F:DNA-binding transcription factor activity"/>
    <property type="evidence" value="ECO:0007669"/>
    <property type="project" value="TreeGrafter"/>
</dbReference>
<evidence type="ECO:0000259" key="4">
    <source>
        <dbReference type="PROSITE" id="PS50943"/>
    </source>
</evidence>
<dbReference type="InterPro" id="IPR001387">
    <property type="entry name" value="Cro/C1-type_HTH"/>
</dbReference>
<evidence type="ECO:0000256" key="1">
    <source>
        <dbReference type="ARBA" id="ARBA00023015"/>
    </source>
</evidence>
<organism evidence="5 6">
    <name type="scientific">Rubrivivax albus</name>
    <dbReference type="NCBI Taxonomy" id="2499835"/>
    <lineage>
        <taxon>Bacteria</taxon>
        <taxon>Pseudomonadati</taxon>
        <taxon>Pseudomonadota</taxon>
        <taxon>Betaproteobacteria</taxon>
        <taxon>Burkholderiales</taxon>
        <taxon>Sphaerotilaceae</taxon>
        <taxon>Rubrivivax</taxon>
    </lineage>
</organism>
<keyword evidence="1" id="KW-0805">Transcription regulation</keyword>
<evidence type="ECO:0000256" key="2">
    <source>
        <dbReference type="ARBA" id="ARBA00023125"/>
    </source>
</evidence>
<comment type="caution">
    <text evidence="5">The sequence shown here is derived from an EMBL/GenBank/DDBJ whole genome shotgun (WGS) entry which is preliminary data.</text>
</comment>
<dbReference type="GO" id="GO:0003677">
    <property type="term" value="F:DNA binding"/>
    <property type="evidence" value="ECO:0007669"/>
    <property type="project" value="UniProtKB-KW"/>
</dbReference>
<dbReference type="Proteomes" id="UP000288178">
    <property type="component" value="Unassembled WGS sequence"/>
</dbReference>
<keyword evidence="6" id="KW-1185">Reference proteome</keyword>
<dbReference type="InterPro" id="IPR050807">
    <property type="entry name" value="TransReg_Diox_bact_type"/>
</dbReference>
<evidence type="ECO:0000313" key="6">
    <source>
        <dbReference type="Proteomes" id="UP000288178"/>
    </source>
</evidence>
<dbReference type="InterPro" id="IPR010982">
    <property type="entry name" value="Lambda_DNA-bd_dom_sf"/>
</dbReference>
<gene>
    <name evidence="5" type="ORF">ENE75_16660</name>
</gene>
<dbReference type="PANTHER" id="PTHR46797:SF23">
    <property type="entry name" value="HTH-TYPE TRANSCRIPTIONAL REGULATOR SUTR"/>
    <property type="match status" value="1"/>
</dbReference>
<dbReference type="Pfam" id="PF01381">
    <property type="entry name" value="HTH_3"/>
    <property type="match status" value="1"/>
</dbReference>
<sequence>MALETAGDESARARLARNLRAMRAERGLSQETLGELSELHRTYVGSVERQERNVSLDNVERLAEALQVDICDLLAREPR</sequence>
<dbReference type="PANTHER" id="PTHR46797">
    <property type="entry name" value="HTH-TYPE TRANSCRIPTIONAL REGULATOR"/>
    <property type="match status" value="1"/>
</dbReference>
<reference evidence="5 6" key="1">
    <citation type="submission" date="2019-01" db="EMBL/GenBank/DDBJ databases">
        <authorList>
            <person name="Chen W.-M."/>
        </authorList>
    </citation>
    <scope>NUCLEOTIDE SEQUENCE [LARGE SCALE GENOMIC DNA]</scope>
    <source>
        <strain evidence="5 6">ICH-3</strain>
    </source>
</reference>
<dbReference type="AlphaFoldDB" id="A0A3S3SBI5"/>
<dbReference type="Gene3D" id="1.10.260.40">
    <property type="entry name" value="lambda repressor-like DNA-binding domains"/>
    <property type="match status" value="1"/>
</dbReference>
<keyword evidence="2" id="KW-0238">DNA-binding</keyword>
<dbReference type="EMBL" id="SACT01000005">
    <property type="protein sequence ID" value="RVT50620.1"/>
    <property type="molecule type" value="Genomic_DNA"/>
</dbReference>
<accession>A0A3S3SBI5</accession>
<dbReference type="PROSITE" id="PS50943">
    <property type="entry name" value="HTH_CROC1"/>
    <property type="match status" value="1"/>
</dbReference>
<proteinExistence type="predicted"/>
<dbReference type="GO" id="GO:0005829">
    <property type="term" value="C:cytosol"/>
    <property type="evidence" value="ECO:0007669"/>
    <property type="project" value="TreeGrafter"/>
</dbReference>
<dbReference type="CDD" id="cd00093">
    <property type="entry name" value="HTH_XRE"/>
    <property type="match status" value="1"/>
</dbReference>
<dbReference type="SUPFAM" id="SSF47413">
    <property type="entry name" value="lambda repressor-like DNA-binding domains"/>
    <property type="match status" value="1"/>
</dbReference>
<dbReference type="OrthoDB" id="8527856at2"/>
<dbReference type="RefSeq" id="WP_128199436.1">
    <property type="nucleotide sequence ID" value="NZ_SACT01000005.1"/>
</dbReference>
<dbReference type="SMART" id="SM00530">
    <property type="entry name" value="HTH_XRE"/>
    <property type="match status" value="1"/>
</dbReference>
<keyword evidence="3" id="KW-0804">Transcription</keyword>
<evidence type="ECO:0000256" key="3">
    <source>
        <dbReference type="ARBA" id="ARBA00023163"/>
    </source>
</evidence>
<protein>
    <submittedName>
        <fullName evidence="5">XRE family transcriptional regulator</fullName>
    </submittedName>
</protein>